<dbReference type="RefSeq" id="WP_232890506.1">
    <property type="nucleotide sequence ID" value="NZ_JAJSPM010000004.1"/>
</dbReference>
<protein>
    <recommendedName>
        <fullName evidence="3">Protein kinase domain-containing protein</fullName>
    </recommendedName>
</protein>
<proteinExistence type="predicted"/>
<sequence>MLAELILKVPAVAAAYIEQPRDLPILSLRVALRDTFPPLRNCQDQCFRKVVVRRLFVNTPDAVTLLQPWCSFSSHTEIQNELGILKARTHKTQPKAVQYYERESTIWKAQDPSGKGVVREFFMPYESGILLRYLLKNGLSQAMKLNIAENIILKLDKLHRKGIEHNDIKSDNIISDIHNMDVKLIDFGKSKPNTSISQHSKDLAQLLGEEYRPAINEALNSKKPLKQLASYVDLSDIDTNNPNNLKDRYMNLLHANKISAASISLRFL</sequence>
<dbReference type="PROSITE" id="PS50011">
    <property type="entry name" value="PROTEIN_KINASE_DOM"/>
    <property type="match status" value="1"/>
</dbReference>
<name>A0ABS8X1B8_9GAMM</name>
<dbReference type="PANTHER" id="PTHR24346:SF30">
    <property type="entry name" value="MATERNAL EMBRYONIC LEUCINE ZIPPER KINASE"/>
    <property type="match status" value="1"/>
</dbReference>
<dbReference type="Proteomes" id="UP001320170">
    <property type="component" value="Unassembled WGS sequence"/>
</dbReference>
<dbReference type="Gene3D" id="1.10.510.10">
    <property type="entry name" value="Transferase(Phosphotransferase) domain 1"/>
    <property type="match status" value="1"/>
</dbReference>
<keyword evidence="2" id="KW-0067">ATP-binding</keyword>
<dbReference type="Pfam" id="PF00069">
    <property type="entry name" value="Pkinase"/>
    <property type="match status" value="1"/>
</dbReference>
<organism evidence="4 5">
    <name type="scientific">Legionella resiliens</name>
    <dbReference type="NCBI Taxonomy" id="2905958"/>
    <lineage>
        <taxon>Bacteria</taxon>
        <taxon>Pseudomonadati</taxon>
        <taxon>Pseudomonadota</taxon>
        <taxon>Gammaproteobacteria</taxon>
        <taxon>Legionellales</taxon>
        <taxon>Legionellaceae</taxon>
        <taxon>Legionella</taxon>
    </lineage>
</organism>
<dbReference type="InterPro" id="IPR011009">
    <property type="entry name" value="Kinase-like_dom_sf"/>
</dbReference>
<dbReference type="EMBL" id="JAJTND010000003">
    <property type="protein sequence ID" value="MCE3531769.1"/>
    <property type="molecule type" value="Genomic_DNA"/>
</dbReference>
<evidence type="ECO:0000259" key="3">
    <source>
        <dbReference type="PROSITE" id="PS50011"/>
    </source>
</evidence>
<keyword evidence="1" id="KW-0547">Nucleotide-binding</keyword>
<evidence type="ECO:0000313" key="5">
    <source>
        <dbReference type="Proteomes" id="UP001320170"/>
    </source>
</evidence>
<evidence type="ECO:0000313" key="4">
    <source>
        <dbReference type="EMBL" id="MCE3531769.1"/>
    </source>
</evidence>
<feature type="domain" description="Protein kinase" evidence="3">
    <location>
        <begin position="25"/>
        <end position="268"/>
    </location>
</feature>
<dbReference type="PANTHER" id="PTHR24346">
    <property type="entry name" value="MAP/MICROTUBULE AFFINITY-REGULATING KINASE"/>
    <property type="match status" value="1"/>
</dbReference>
<gene>
    <name evidence="4" type="ORF">LXO92_05185</name>
</gene>
<evidence type="ECO:0000256" key="1">
    <source>
        <dbReference type="ARBA" id="ARBA00022741"/>
    </source>
</evidence>
<dbReference type="InterPro" id="IPR000719">
    <property type="entry name" value="Prot_kinase_dom"/>
</dbReference>
<reference evidence="4 5" key="1">
    <citation type="journal article" date="2024" name="Pathogens">
        <title>Characterization of a Novel Species of Legionella Isolated from a Healthcare Facility: Legionella resiliens sp. nov.</title>
        <authorList>
            <person name="Cristino S."/>
            <person name="Pascale M.R."/>
            <person name="Marino F."/>
            <person name="Derelitto C."/>
            <person name="Salaris S."/>
            <person name="Orsini M."/>
            <person name="Squarzoni S."/>
            <person name="Grottola A."/>
            <person name="Girolamini L."/>
        </authorList>
    </citation>
    <scope>NUCLEOTIDE SEQUENCE [LARGE SCALE GENOMIC DNA]</scope>
    <source>
        <strain evidence="4 5">8cVS16</strain>
    </source>
</reference>
<comment type="caution">
    <text evidence="4">The sequence shown here is derived from an EMBL/GenBank/DDBJ whole genome shotgun (WGS) entry which is preliminary data.</text>
</comment>
<accession>A0ABS8X1B8</accession>
<evidence type="ECO:0000256" key="2">
    <source>
        <dbReference type="ARBA" id="ARBA00022840"/>
    </source>
</evidence>
<keyword evidence="5" id="KW-1185">Reference proteome</keyword>
<dbReference type="SUPFAM" id="SSF56112">
    <property type="entry name" value="Protein kinase-like (PK-like)"/>
    <property type="match status" value="1"/>
</dbReference>